<dbReference type="AlphaFoldDB" id="A0A5E4Q307"/>
<sequence>MPVRPIPRGFQGINSTPSLALVKASSTSFGQQRVSRELIRDSDEIIEVTLNQYADVLRNHRSHKDTKEKFDKKGFFGIALAGMANAIRVVARTPWIVVQELIIDEVKVGVKSSWDSIKTIFG</sequence>
<reference evidence="1 2" key="1">
    <citation type="submission" date="2017-07" db="EMBL/GenBank/DDBJ databases">
        <authorList>
            <person name="Talla V."/>
            <person name="Backstrom N."/>
        </authorList>
    </citation>
    <scope>NUCLEOTIDE SEQUENCE [LARGE SCALE GENOMIC DNA]</scope>
</reference>
<protein>
    <submittedName>
        <fullName evidence="1">Uncharacterized protein</fullName>
    </submittedName>
</protein>
<proteinExistence type="predicted"/>
<evidence type="ECO:0000313" key="2">
    <source>
        <dbReference type="Proteomes" id="UP000324832"/>
    </source>
</evidence>
<dbReference type="EMBL" id="FZQP02001138">
    <property type="protein sequence ID" value="VVC91894.1"/>
    <property type="molecule type" value="Genomic_DNA"/>
</dbReference>
<keyword evidence="2" id="KW-1185">Reference proteome</keyword>
<name>A0A5E4Q307_9NEOP</name>
<evidence type="ECO:0000313" key="1">
    <source>
        <dbReference type="EMBL" id="VVC91894.1"/>
    </source>
</evidence>
<gene>
    <name evidence="1" type="ORF">LSINAPIS_LOCUS4451</name>
</gene>
<dbReference type="Proteomes" id="UP000324832">
    <property type="component" value="Unassembled WGS sequence"/>
</dbReference>
<organism evidence="1 2">
    <name type="scientific">Leptidea sinapis</name>
    <dbReference type="NCBI Taxonomy" id="189913"/>
    <lineage>
        <taxon>Eukaryota</taxon>
        <taxon>Metazoa</taxon>
        <taxon>Ecdysozoa</taxon>
        <taxon>Arthropoda</taxon>
        <taxon>Hexapoda</taxon>
        <taxon>Insecta</taxon>
        <taxon>Pterygota</taxon>
        <taxon>Neoptera</taxon>
        <taxon>Endopterygota</taxon>
        <taxon>Lepidoptera</taxon>
        <taxon>Glossata</taxon>
        <taxon>Ditrysia</taxon>
        <taxon>Papilionoidea</taxon>
        <taxon>Pieridae</taxon>
        <taxon>Dismorphiinae</taxon>
        <taxon>Leptidea</taxon>
    </lineage>
</organism>
<accession>A0A5E4Q307</accession>